<feature type="region of interest" description="Disordered" evidence="1">
    <location>
        <begin position="1"/>
        <end position="30"/>
    </location>
</feature>
<feature type="compositionally biased region" description="Basic and acidic residues" evidence="1">
    <location>
        <begin position="184"/>
        <end position="208"/>
    </location>
</feature>
<proteinExistence type="predicted"/>
<reference evidence="2 3" key="1">
    <citation type="submission" date="2014-01" db="EMBL/GenBank/DDBJ databases">
        <title>Roseivivax halodurans JCM 10272 Genome Sequencing.</title>
        <authorList>
            <person name="Lai Q."/>
            <person name="Li G."/>
            <person name="Shao Z."/>
        </authorList>
    </citation>
    <scope>NUCLEOTIDE SEQUENCE [LARGE SCALE GENOMIC DNA]</scope>
    <source>
        <strain evidence="2 3">JCM 10272</strain>
    </source>
</reference>
<dbReference type="AlphaFoldDB" id="X7EL73"/>
<evidence type="ECO:0000313" key="2">
    <source>
        <dbReference type="EMBL" id="ETX15878.1"/>
    </source>
</evidence>
<name>X7EL73_9RHOB</name>
<evidence type="ECO:0000313" key="3">
    <source>
        <dbReference type="Proteomes" id="UP000022447"/>
    </source>
</evidence>
<dbReference type="eggNOG" id="ENOG50319EU">
    <property type="taxonomic scope" value="Bacteria"/>
</dbReference>
<organism evidence="2 3">
    <name type="scientific">Roseivivax halodurans JCM 10272</name>
    <dbReference type="NCBI Taxonomy" id="1449350"/>
    <lineage>
        <taxon>Bacteria</taxon>
        <taxon>Pseudomonadati</taxon>
        <taxon>Pseudomonadota</taxon>
        <taxon>Alphaproteobacteria</taxon>
        <taxon>Rhodobacterales</taxon>
        <taxon>Roseobacteraceae</taxon>
        <taxon>Roseivivax</taxon>
    </lineage>
</organism>
<comment type="caution">
    <text evidence="2">The sequence shown here is derived from an EMBL/GenBank/DDBJ whole genome shotgun (WGS) entry which is preliminary data.</text>
</comment>
<evidence type="ECO:0008006" key="4">
    <source>
        <dbReference type="Google" id="ProtNLM"/>
    </source>
</evidence>
<accession>X7EL73</accession>
<sequence length="308" mass="31923">MPEEDGNAHHGDLAAIGSEGGDCGEGDRIEPNLALHDVSEMLRDVRDGDDGAGAPVVMPTEPETQPCDIAMEEPETDIAPGGPLTPDINSLPEPQTAVHTVATEPGLDEDTDLAEAVSATGPTQENVAERPIEIDASQAEEQSQALTAQAEPEPATEGGSEWRNDDALILNGPAAAADGLAACHTDDPEGPDGRHSDREGAEEAHEADMPAAADPIEPDAGAVGDGQHQTKADLYELPGAGEGLVWLFGRCGVTSLSDLATADPDRLADDLGLVAQILDIRYWIDFARKRTSEAANSGAGQVPPSVSI</sequence>
<dbReference type="Proteomes" id="UP000022447">
    <property type="component" value="Unassembled WGS sequence"/>
</dbReference>
<feature type="compositionally biased region" description="Basic and acidic residues" evidence="1">
    <location>
        <begin position="1"/>
        <end position="12"/>
    </location>
</feature>
<feature type="region of interest" description="Disordered" evidence="1">
    <location>
        <begin position="138"/>
        <end position="164"/>
    </location>
</feature>
<protein>
    <recommendedName>
        <fullName evidence="4">DUF4332 domain-containing protein</fullName>
    </recommendedName>
</protein>
<gene>
    <name evidence="2" type="ORF">OCH239_11935</name>
</gene>
<feature type="region of interest" description="Disordered" evidence="1">
    <location>
        <begin position="180"/>
        <end position="209"/>
    </location>
</feature>
<keyword evidence="3" id="KW-1185">Reference proteome</keyword>
<dbReference type="EMBL" id="JALZ01000003">
    <property type="protein sequence ID" value="ETX15878.1"/>
    <property type="molecule type" value="Genomic_DNA"/>
</dbReference>
<feature type="region of interest" description="Disordered" evidence="1">
    <location>
        <begin position="73"/>
        <end position="92"/>
    </location>
</feature>
<evidence type="ECO:0000256" key="1">
    <source>
        <dbReference type="SAM" id="MobiDB-lite"/>
    </source>
</evidence>